<dbReference type="AlphaFoldDB" id="A0A8J3Z9C5"/>
<reference evidence="1" key="1">
    <citation type="submission" date="2021-01" db="EMBL/GenBank/DDBJ databases">
        <title>Whole genome shotgun sequence of Virgisporangium aurantiacum NBRC 16421.</title>
        <authorList>
            <person name="Komaki H."/>
            <person name="Tamura T."/>
        </authorList>
    </citation>
    <scope>NUCLEOTIDE SEQUENCE</scope>
    <source>
        <strain evidence="1">NBRC 16421</strain>
    </source>
</reference>
<proteinExistence type="predicted"/>
<name>A0A8J3Z9C5_9ACTN</name>
<organism evidence="1 2">
    <name type="scientific">Virgisporangium aurantiacum</name>
    <dbReference type="NCBI Taxonomy" id="175570"/>
    <lineage>
        <taxon>Bacteria</taxon>
        <taxon>Bacillati</taxon>
        <taxon>Actinomycetota</taxon>
        <taxon>Actinomycetes</taxon>
        <taxon>Micromonosporales</taxon>
        <taxon>Micromonosporaceae</taxon>
        <taxon>Virgisporangium</taxon>
    </lineage>
</organism>
<accession>A0A8J3Z9C5</accession>
<dbReference type="EMBL" id="BOPG01000032">
    <property type="protein sequence ID" value="GIJ57561.1"/>
    <property type="molecule type" value="Genomic_DNA"/>
</dbReference>
<comment type="caution">
    <text evidence="1">The sequence shown here is derived from an EMBL/GenBank/DDBJ whole genome shotgun (WGS) entry which is preliminary data.</text>
</comment>
<protein>
    <submittedName>
        <fullName evidence="1">Uncharacterized protein</fullName>
    </submittedName>
</protein>
<sequence>MHAVRNRRPGAGIRRGLRPGVQGYARWIAGRLERGPFGGAKRLGKPRWQVDAFRCPRCAHLELFAATQI</sequence>
<dbReference type="Proteomes" id="UP000612585">
    <property type="component" value="Unassembled WGS sequence"/>
</dbReference>
<evidence type="ECO:0000313" key="2">
    <source>
        <dbReference type="Proteomes" id="UP000612585"/>
    </source>
</evidence>
<keyword evidence="2" id="KW-1185">Reference proteome</keyword>
<gene>
    <name evidence="1" type="ORF">Vau01_050770</name>
</gene>
<evidence type="ECO:0000313" key="1">
    <source>
        <dbReference type="EMBL" id="GIJ57561.1"/>
    </source>
</evidence>